<comment type="caution">
    <text evidence="2">The sequence shown here is derived from an EMBL/GenBank/DDBJ whole genome shotgun (WGS) entry which is preliminary data.</text>
</comment>
<dbReference type="RefSeq" id="WP_269834620.1">
    <property type="nucleotide sequence ID" value="NZ_JAPZLR010000002.1"/>
</dbReference>
<dbReference type="Pfam" id="PF01541">
    <property type="entry name" value="GIY-YIG"/>
    <property type="match status" value="1"/>
</dbReference>
<dbReference type="PROSITE" id="PS50164">
    <property type="entry name" value="GIY_YIG"/>
    <property type="match status" value="1"/>
</dbReference>
<accession>A0A9X3QYW8</accession>
<dbReference type="Proteomes" id="UP001151018">
    <property type="component" value="Unassembled WGS sequence"/>
</dbReference>
<name>A0A9X3QYW8_9HYPH</name>
<dbReference type="EMBL" id="JAPZLR010000002">
    <property type="protein sequence ID" value="MCZ7936654.1"/>
    <property type="molecule type" value="Genomic_DNA"/>
</dbReference>
<dbReference type="SMART" id="SM00465">
    <property type="entry name" value="GIYc"/>
    <property type="match status" value="1"/>
</dbReference>
<gene>
    <name evidence="2" type="ORF">O9X88_03785</name>
</gene>
<dbReference type="InterPro" id="IPR035901">
    <property type="entry name" value="GIY-YIG_endonuc_sf"/>
</dbReference>
<dbReference type="InterPro" id="IPR000305">
    <property type="entry name" value="GIY-YIG_endonuc"/>
</dbReference>
<evidence type="ECO:0000313" key="3">
    <source>
        <dbReference type="Proteomes" id="UP001151018"/>
    </source>
</evidence>
<organism evidence="2 3">
    <name type="scientific">Agrobacterium salinitolerans</name>
    <dbReference type="NCBI Taxonomy" id="1183413"/>
    <lineage>
        <taxon>Bacteria</taxon>
        <taxon>Pseudomonadati</taxon>
        <taxon>Pseudomonadota</taxon>
        <taxon>Alphaproteobacteria</taxon>
        <taxon>Hyphomicrobiales</taxon>
        <taxon>Rhizobiaceae</taxon>
        <taxon>Rhizobium/Agrobacterium group</taxon>
        <taxon>Agrobacterium</taxon>
    </lineage>
</organism>
<protein>
    <submittedName>
        <fullName evidence="2">GIY-YIG nuclease family protein</fullName>
    </submittedName>
</protein>
<dbReference type="Gene3D" id="3.40.1440.10">
    <property type="entry name" value="GIY-YIG endonuclease"/>
    <property type="match status" value="1"/>
</dbReference>
<sequence>MHEKFRILVERLHEKYEVLTQSEPLSAKQLPPKERGAGVYTFSDNGKVIYVGRTNNVKKRFAQHTGDGAKHNQAALAFKFARQILNIPKPTYKPDEYSRANLMLSEKFMETFLTEKRRLRALEFRFVEESDPTRQALLEIYVSEVCDSPNNDFDNH</sequence>
<evidence type="ECO:0000259" key="1">
    <source>
        <dbReference type="PROSITE" id="PS50164"/>
    </source>
</evidence>
<feature type="domain" description="GIY-YIG" evidence="1">
    <location>
        <begin position="35"/>
        <end position="140"/>
    </location>
</feature>
<evidence type="ECO:0000313" key="2">
    <source>
        <dbReference type="EMBL" id="MCZ7936654.1"/>
    </source>
</evidence>
<dbReference type="SUPFAM" id="SSF82771">
    <property type="entry name" value="GIY-YIG endonuclease"/>
    <property type="match status" value="1"/>
</dbReference>
<reference evidence="2" key="1">
    <citation type="submission" date="2022-12" db="EMBL/GenBank/DDBJ databases">
        <title>Draft genome sequences of 22 rhizogenic Agrobacterium biovar 1 strains, the causative agent of hairy root disease.</title>
        <authorList>
            <person name="Kim N."/>
            <person name="Vargas P."/>
            <person name="Rediers H."/>
        </authorList>
    </citation>
    <scope>NUCLEOTIDE SEQUENCE</scope>
    <source>
        <strain evidence="2">ST15.13.006</strain>
    </source>
</reference>
<dbReference type="AlphaFoldDB" id="A0A9X3QYW8"/>
<proteinExistence type="predicted"/>